<dbReference type="SUPFAM" id="SSF51430">
    <property type="entry name" value="NAD(P)-linked oxidoreductase"/>
    <property type="match status" value="1"/>
</dbReference>
<dbReference type="Gene3D" id="3.20.20.100">
    <property type="entry name" value="NADP-dependent oxidoreductase domain"/>
    <property type="match status" value="1"/>
</dbReference>
<dbReference type="Proteomes" id="UP000621510">
    <property type="component" value="Unassembled WGS sequence"/>
</dbReference>
<keyword evidence="2" id="KW-1185">Reference proteome</keyword>
<accession>A0ABS1Q4E4</accession>
<evidence type="ECO:0000313" key="2">
    <source>
        <dbReference type="Proteomes" id="UP000621510"/>
    </source>
</evidence>
<proteinExistence type="predicted"/>
<organism evidence="1 2">
    <name type="scientific">Streptomyces endocoffeicus</name>
    <dbReference type="NCBI Taxonomy" id="2898945"/>
    <lineage>
        <taxon>Bacteria</taxon>
        <taxon>Bacillati</taxon>
        <taxon>Actinomycetota</taxon>
        <taxon>Actinomycetes</taxon>
        <taxon>Kitasatosporales</taxon>
        <taxon>Streptomycetaceae</taxon>
        <taxon>Streptomyces</taxon>
    </lineage>
</organism>
<protein>
    <submittedName>
        <fullName evidence="1">Aldo/keto reductase</fullName>
    </submittedName>
</protein>
<dbReference type="InterPro" id="IPR036812">
    <property type="entry name" value="NAD(P)_OxRdtase_dom_sf"/>
</dbReference>
<name>A0ABS1Q4E4_9ACTN</name>
<comment type="caution">
    <text evidence="1">The sequence shown here is derived from an EMBL/GenBank/DDBJ whole genome shotgun (WGS) entry which is preliminary data.</text>
</comment>
<dbReference type="EMBL" id="JAERRG010000033">
    <property type="protein sequence ID" value="MBL1119547.1"/>
    <property type="molecule type" value="Genomic_DNA"/>
</dbReference>
<reference evidence="1 2" key="1">
    <citation type="submission" date="2021-01" db="EMBL/GenBank/DDBJ databases">
        <title>WGS of actinomycetes isolated from Thailand.</title>
        <authorList>
            <person name="Thawai C."/>
        </authorList>
    </citation>
    <scope>NUCLEOTIDE SEQUENCE [LARGE SCALE GENOMIC DNA]</scope>
    <source>
        <strain evidence="1 2">CA3R110</strain>
    </source>
</reference>
<gene>
    <name evidence="1" type="ORF">JK364_45505</name>
</gene>
<sequence length="62" mass="6943">MRDVLTWSTRAPDRRRGADVATRLGAIPQQVALAWLPQRSPPMVLIPGTSAIAHLRENRQSR</sequence>
<evidence type="ECO:0000313" key="1">
    <source>
        <dbReference type="EMBL" id="MBL1119547.1"/>
    </source>
</evidence>